<evidence type="ECO:0000256" key="6">
    <source>
        <dbReference type="SAM" id="Coils"/>
    </source>
</evidence>
<evidence type="ECO:0000256" key="4">
    <source>
        <dbReference type="ARBA" id="ARBA00022729"/>
    </source>
</evidence>
<dbReference type="OrthoDB" id="7346865at2"/>
<dbReference type="GO" id="GO:0046872">
    <property type="term" value="F:metal ion binding"/>
    <property type="evidence" value="ECO:0007669"/>
    <property type="project" value="InterPro"/>
</dbReference>
<dbReference type="SUPFAM" id="SSF53807">
    <property type="entry name" value="Helical backbone' metal receptor"/>
    <property type="match status" value="1"/>
</dbReference>
<dbReference type="InterPro" id="IPR006127">
    <property type="entry name" value="ZnuA-like"/>
</dbReference>
<keyword evidence="5" id="KW-0406">Ion transport</keyword>
<dbReference type="AlphaFoldDB" id="A0A1T4WQK3"/>
<keyword evidence="5" id="KW-0862">Zinc</keyword>
<sequence>MNLPTAFNFKQLALCLLAGYLVSLMPNSLAAEPLHIFVSVVPQKYFAEQVGGDQVKVEPMVQPGFSPETYEPTAQQISALAKAQLYVRVGMPFEDAWMQRIQGVNPNIKVIDARDGVKLRHLEAHSHTEHDTAHEADQGIAHKTEQQTKAEPAAQAVKAEPDPHLWVSPRIAKQMAQQLAEHFSRLRPEQSELFKQNYAQLAAELDQLDQELIELFKDKQNLKFMVFHPAWGYLADAYGLQQIPIEVDGKEPGAKALAAIIAAAQHEQVTMIFVQPQFSQRAAEQVAKAIQGKVVSIDNLAEDYIPNLRKAARLIAGVDRE</sequence>
<evidence type="ECO:0000313" key="9">
    <source>
        <dbReference type="Proteomes" id="UP000190460"/>
    </source>
</evidence>
<dbReference type="Gene3D" id="3.40.50.1980">
    <property type="entry name" value="Nitrogenase molybdenum iron protein domain"/>
    <property type="match status" value="2"/>
</dbReference>
<dbReference type="InterPro" id="IPR050492">
    <property type="entry name" value="Bact_metal-bind_prot9"/>
</dbReference>
<feature type="chain" id="PRO_5013273122" description="High-affinity zinc uptake system protein ZnuA" evidence="7">
    <location>
        <begin position="31"/>
        <end position="321"/>
    </location>
</feature>
<dbReference type="EMBL" id="FUYB01000008">
    <property type="protein sequence ID" value="SKA79634.1"/>
    <property type="molecule type" value="Genomic_DNA"/>
</dbReference>
<gene>
    <name evidence="8" type="ORF">SAMN02745130_02042</name>
</gene>
<dbReference type="STRING" id="92487.SAMN02745130_02042"/>
<dbReference type="Proteomes" id="UP000190460">
    <property type="component" value="Unassembled WGS sequence"/>
</dbReference>
<keyword evidence="3" id="KW-0813">Transport</keyword>
<accession>A0A1T4WQK3</accession>
<evidence type="ECO:0000256" key="2">
    <source>
        <dbReference type="ARBA" id="ARBA00015915"/>
    </source>
</evidence>
<keyword evidence="6" id="KW-0175">Coiled coil</keyword>
<feature type="coiled-coil region" evidence="6">
    <location>
        <begin position="191"/>
        <end position="218"/>
    </location>
</feature>
<dbReference type="GO" id="GO:0006829">
    <property type="term" value="P:zinc ion transport"/>
    <property type="evidence" value="ECO:0007669"/>
    <property type="project" value="UniProtKB-KW"/>
</dbReference>
<evidence type="ECO:0000256" key="5">
    <source>
        <dbReference type="ARBA" id="ARBA00022906"/>
    </source>
</evidence>
<organism evidence="8 9">
    <name type="scientific">Thiothrix eikelboomii</name>
    <dbReference type="NCBI Taxonomy" id="92487"/>
    <lineage>
        <taxon>Bacteria</taxon>
        <taxon>Pseudomonadati</taxon>
        <taxon>Pseudomonadota</taxon>
        <taxon>Gammaproteobacteria</taxon>
        <taxon>Thiotrichales</taxon>
        <taxon>Thiotrichaceae</taxon>
        <taxon>Thiothrix</taxon>
    </lineage>
</organism>
<keyword evidence="5" id="KW-0864">Zinc transport</keyword>
<protein>
    <recommendedName>
        <fullName evidence="2">High-affinity zinc uptake system protein ZnuA</fullName>
    </recommendedName>
</protein>
<proteinExistence type="inferred from homology"/>
<evidence type="ECO:0000256" key="3">
    <source>
        <dbReference type="ARBA" id="ARBA00022448"/>
    </source>
</evidence>
<keyword evidence="4 7" id="KW-0732">Signal</keyword>
<evidence type="ECO:0000256" key="1">
    <source>
        <dbReference type="ARBA" id="ARBA00011028"/>
    </source>
</evidence>
<dbReference type="RefSeq" id="WP_078922504.1">
    <property type="nucleotide sequence ID" value="NZ_FUYB01000008.1"/>
</dbReference>
<comment type="similarity">
    <text evidence="1">Belongs to the bacterial solute-binding protein 9 family.</text>
</comment>
<dbReference type="PANTHER" id="PTHR42953:SF3">
    <property type="entry name" value="HIGH-AFFINITY ZINC UPTAKE SYSTEM PROTEIN ZNUA"/>
    <property type="match status" value="1"/>
</dbReference>
<evidence type="ECO:0000313" key="8">
    <source>
        <dbReference type="EMBL" id="SKA79634.1"/>
    </source>
</evidence>
<keyword evidence="9" id="KW-1185">Reference proteome</keyword>
<name>A0A1T4WQK3_9GAMM</name>
<reference evidence="8 9" key="1">
    <citation type="submission" date="2017-02" db="EMBL/GenBank/DDBJ databases">
        <authorList>
            <person name="Peterson S.W."/>
        </authorList>
    </citation>
    <scope>NUCLEOTIDE SEQUENCE [LARGE SCALE GENOMIC DNA]</scope>
    <source>
        <strain evidence="8 9">ATCC 49788</strain>
    </source>
</reference>
<feature type="signal peptide" evidence="7">
    <location>
        <begin position="1"/>
        <end position="30"/>
    </location>
</feature>
<dbReference type="PANTHER" id="PTHR42953">
    <property type="entry name" value="HIGH-AFFINITY ZINC UPTAKE SYSTEM PROTEIN ZNUA-RELATED"/>
    <property type="match status" value="1"/>
</dbReference>
<evidence type="ECO:0000256" key="7">
    <source>
        <dbReference type="SAM" id="SignalP"/>
    </source>
</evidence>
<dbReference type="Pfam" id="PF01297">
    <property type="entry name" value="ZnuA"/>
    <property type="match status" value="1"/>
</dbReference>